<dbReference type="PANTHER" id="PTHR43649:SF32">
    <property type="entry name" value="SUGAR BINDING SECRETED PROTEIN"/>
    <property type="match status" value="1"/>
</dbReference>
<dbReference type="InterPro" id="IPR050490">
    <property type="entry name" value="Bact_solute-bd_prot1"/>
</dbReference>
<comment type="caution">
    <text evidence="2">The sequence shown here is derived from an EMBL/GenBank/DDBJ whole genome shotgun (WGS) entry which is preliminary data.</text>
</comment>
<dbReference type="InterPro" id="IPR006059">
    <property type="entry name" value="SBP"/>
</dbReference>
<dbReference type="RefSeq" id="WP_270675265.1">
    <property type="nucleotide sequence ID" value="NZ_JAQFWP010000001.1"/>
</dbReference>
<evidence type="ECO:0000313" key="2">
    <source>
        <dbReference type="EMBL" id="MDA2803132.1"/>
    </source>
</evidence>
<dbReference type="Proteomes" id="UP001165685">
    <property type="component" value="Unassembled WGS sequence"/>
</dbReference>
<evidence type="ECO:0000313" key="3">
    <source>
        <dbReference type="Proteomes" id="UP001165685"/>
    </source>
</evidence>
<dbReference type="Gene3D" id="3.40.190.10">
    <property type="entry name" value="Periplasmic binding protein-like II"/>
    <property type="match status" value="1"/>
</dbReference>
<proteinExistence type="predicted"/>
<gene>
    <name evidence="2" type="ORF">O4U47_01295</name>
</gene>
<keyword evidence="3" id="KW-1185">Reference proteome</keyword>
<name>A0ABT4TEM2_9ACTN</name>
<sequence length="438" mass="46442">MTSTPNRGGRARRAASGRPTFRTSLTAAAAGGAMLLATACGGGEGSDGGEVTLTIDTFGVMGYDALLQQFEEETGIAVEERNVTDLADYTPQLQQNIAAGSGAGDVVAIEEANIAQFLSQPDRFVDLAEHGAEDRQGDFLEWKWEQGTTPDGKIVGLGTDIGSMGMCYDTVLFDEAGLPTERDEVSELWSTWDDFVSTGEEFADAETGASFVSTIQPYFRAVMSQNGGAPYQDEEGDLVLESNDDTRAAYDTVVGMSDLSANLPIWSEEWNAGIQNNAFATLPCPSWMLGHIENTAGDGGAGRWDVAAVPGGGGNWGGSFLAVPEQSEHPEEAAQLAQFLTSVEGHLGAWEEANTLPSTVEALESEEVTGFTRPYFNDAPVGEIYATTAMELEPVYYGPDTQAIDDAFRAALESVEQGQADADEGWDTAVSEAERAAG</sequence>
<dbReference type="PANTHER" id="PTHR43649">
    <property type="entry name" value="ARABINOSE-BINDING PROTEIN-RELATED"/>
    <property type="match status" value="1"/>
</dbReference>
<dbReference type="Pfam" id="PF13416">
    <property type="entry name" value="SBP_bac_8"/>
    <property type="match status" value="1"/>
</dbReference>
<protein>
    <submittedName>
        <fullName evidence="2">Extracellular solute-binding protein</fullName>
    </submittedName>
</protein>
<evidence type="ECO:0000256" key="1">
    <source>
        <dbReference type="SAM" id="MobiDB-lite"/>
    </source>
</evidence>
<dbReference type="SUPFAM" id="SSF53850">
    <property type="entry name" value="Periplasmic binding protein-like II"/>
    <property type="match status" value="1"/>
</dbReference>
<accession>A0ABT4TEM2</accession>
<feature type="region of interest" description="Disordered" evidence="1">
    <location>
        <begin position="1"/>
        <end position="20"/>
    </location>
</feature>
<feature type="region of interest" description="Disordered" evidence="1">
    <location>
        <begin position="415"/>
        <end position="438"/>
    </location>
</feature>
<organism evidence="2 3">
    <name type="scientific">Nocardiopsis suaedae</name>
    <dbReference type="NCBI Taxonomy" id="3018444"/>
    <lineage>
        <taxon>Bacteria</taxon>
        <taxon>Bacillati</taxon>
        <taxon>Actinomycetota</taxon>
        <taxon>Actinomycetes</taxon>
        <taxon>Streptosporangiales</taxon>
        <taxon>Nocardiopsidaceae</taxon>
        <taxon>Nocardiopsis</taxon>
    </lineage>
</organism>
<dbReference type="EMBL" id="JAQFWP010000001">
    <property type="protein sequence ID" value="MDA2803132.1"/>
    <property type="molecule type" value="Genomic_DNA"/>
</dbReference>
<reference evidence="2" key="1">
    <citation type="submission" date="2023-01" db="EMBL/GenBank/DDBJ databases">
        <title>Draft genome sequence of Nocardiopsis sp. LSu2-4 isolated from halophytes.</title>
        <authorList>
            <person name="Duangmal K."/>
            <person name="Chantavorakit T."/>
        </authorList>
    </citation>
    <scope>NUCLEOTIDE SEQUENCE</scope>
    <source>
        <strain evidence="2">LSu2-4</strain>
    </source>
</reference>